<feature type="compositionally biased region" description="Basic and acidic residues" evidence="6">
    <location>
        <begin position="1"/>
        <end position="17"/>
    </location>
</feature>
<evidence type="ECO:0000256" key="1">
    <source>
        <dbReference type="ARBA" id="ARBA00022723"/>
    </source>
</evidence>
<evidence type="ECO:0000259" key="7">
    <source>
        <dbReference type="Pfam" id="PF13532"/>
    </source>
</evidence>
<dbReference type="OrthoDB" id="6614653at2759"/>
<keyword evidence="9" id="KW-1185">Reference proteome</keyword>
<feature type="region of interest" description="Disordered" evidence="6">
    <location>
        <begin position="1"/>
        <end position="20"/>
    </location>
</feature>
<dbReference type="GO" id="GO:0051213">
    <property type="term" value="F:dioxygenase activity"/>
    <property type="evidence" value="ECO:0007669"/>
    <property type="project" value="UniProtKB-KW"/>
</dbReference>
<organism evidence="8 9">
    <name type="scientific">Cudoniella acicularis</name>
    <dbReference type="NCBI Taxonomy" id="354080"/>
    <lineage>
        <taxon>Eukaryota</taxon>
        <taxon>Fungi</taxon>
        <taxon>Dikarya</taxon>
        <taxon>Ascomycota</taxon>
        <taxon>Pezizomycotina</taxon>
        <taxon>Leotiomycetes</taxon>
        <taxon>Helotiales</taxon>
        <taxon>Tricladiaceae</taxon>
        <taxon>Cudoniella</taxon>
    </lineage>
</organism>
<dbReference type="EMBL" id="JAAMPI010002376">
    <property type="protein sequence ID" value="KAF4614350.1"/>
    <property type="molecule type" value="Genomic_DNA"/>
</dbReference>
<dbReference type="Gene3D" id="2.60.120.590">
    <property type="entry name" value="Alpha-ketoglutarate-dependent dioxygenase AlkB-like"/>
    <property type="match status" value="1"/>
</dbReference>
<dbReference type="InterPro" id="IPR027450">
    <property type="entry name" value="AlkB-like"/>
</dbReference>
<keyword evidence="1 5" id="KW-0479">Metal-binding</keyword>
<feature type="binding site" evidence="5">
    <location>
        <position position="296"/>
    </location>
    <ligand>
        <name>Fe cation</name>
        <dbReference type="ChEBI" id="CHEBI:24875"/>
        <note>catalytic</note>
    </ligand>
</feature>
<dbReference type="AlphaFoldDB" id="A0A8H4QPD9"/>
<evidence type="ECO:0000256" key="4">
    <source>
        <dbReference type="ARBA" id="ARBA00023004"/>
    </source>
</evidence>
<dbReference type="InterPro" id="IPR004574">
    <property type="entry name" value="Alkb"/>
</dbReference>
<evidence type="ECO:0000256" key="3">
    <source>
        <dbReference type="ARBA" id="ARBA00023002"/>
    </source>
</evidence>
<keyword evidence="3" id="KW-0560">Oxidoreductase</keyword>
<keyword evidence="2" id="KW-0223">Dioxygenase</keyword>
<comment type="cofactor">
    <cofactor evidence="5">
        <name>Fe(2+)</name>
        <dbReference type="ChEBI" id="CHEBI:29033"/>
    </cofactor>
    <text evidence="5">Binds 1 Fe(2+) ion per subunit.</text>
</comment>
<evidence type="ECO:0000313" key="9">
    <source>
        <dbReference type="Proteomes" id="UP000566819"/>
    </source>
</evidence>
<evidence type="ECO:0000313" key="8">
    <source>
        <dbReference type="EMBL" id="KAF4614350.1"/>
    </source>
</evidence>
<dbReference type="InterPro" id="IPR037151">
    <property type="entry name" value="AlkB-like_sf"/>
</dbReference>
<dbReference type="PANTHER" id="PTHR16557">
    <property type="entry name" value="ALKYLATED DNA REPAIR PROTEIN ALKB-RELATED"/>
    <property type="match status" value="1"/>
</dbReference>
<name>A0A8H4QPD9_9HELO</name>
<dbReference type="SUPFAM" id="SSF51197">
    <property type="entry name" value="Clavaminate synthase-like"/>
    <property type="match status" value="1"/>
</dbReference>
<accession>A0A8H4QPD9</accession>
<evidence type="ECO:0000256" key="6">
    <source>
        <dbReference type="SAM" id="MobiDB-lite"/>
    </source>
</evidence>
<dbReference type="Pfam" id="PF13532">
    <property type="entry name" value="2OG-FeII_Oxy_2"/>
    <property type="match status" value="1"/>
</dbReference>
<evidence type="ECO:0000256" key="2">
    <source>
        <dbReference type="ARBA" id="ARBA00022964"/>
    </source>
</evidence>
<dbReference type="GO" id="GO:0005634">
    <property type="term" value="C:nucleus"/>
    <property type="evidence" value="ECO:0007669"/>
    <property type="project" value="TreeGrafter"/>
</dbReference>
<comment type="caution">
    <text evidence="8">The sequence shown here is derived from an EMBL/GenBank/DDBJ whole genome shotgun (WGS) entry which is preliminary data.</text>
</comment>
<dbReference type="GO" id="GO:0046872">
    <property type="term" value="F:metal ion binding"/>
    <property type="evidence" value="ECO:0007669"/>
    <property type="project" value="UniProtKB-KW"/>
</dbReference>
<feature type="domain" description="Alpha-ketoglutarate-dependent dioxygenase AlkB-like" evidence="7">
    <location>
        <begin position="195"/>
        <end position="310"/>
    </location>
</feature>
<dbReference type="Proteomes" id="UP000566819">
    <property type="component" value="Unassembled WGS sequence"/>
</dbReference>
<feature type="binding site" evidence="5">
    <location>
        <position position="294"/>
    </location>
    <ligand>
        <name>Fe cation</name>
        <dbReference type="ChEBI" id="CHEBI:24875"/>
        <note>catalytic</note>
    </ligand>
</feature>
<reference evidence="8 9" key="1">
    <citation type="submission" date="2020-03" db="EMBL/GenBank/DDBJ databases">
        <title>Draft Genome Sequence of Cudoniella acicularis.</title>
        <authorList>
            <person name="Buettner E."/>
            <person name="Kellner H."/>
        </authorList>
    </citation>
    <scope>NUCLEOTIDE SEQUENCE [LARGE SCALE GENOMIC DNA]</scope>
    <source>
        <strain evidence="8 9">DSM 108380</strain>
    </source>
</reference>
<protein>
    <recommendedName>
        <fullName evidence="7">Alpha-ketoglutarate-dependent dioxygenase AlkB-like domain-containing protein</fullName>
    </recommendedName>
</protein>
<evidence type="ECO:0000256" key="5">
    <source>
        <dbReference type="PIRSR" id="PIRSR604574-2"/>
    </source>
</evidence>
<gene>
    <name evidence="8" type="ORF">G7Y89_g15386</name>
</gene>
<proteinExistence type="predicted"/>
<keyword evidence="4 5" id="KW-0408">Iron</keyword>
<dbReference type="GO" id="GO:0005737">
    <property type="term" value="C:cytoplasm"/>
    <property type="evidence" value="ECO:0007669"/>
    <property type="project" value="TreeGrafter"/>
</dbReference>
<sequence>MDPKEPLDAPSTRHDLDPYQQAPQVLKDIYKSWTGAIPRNCKEGYLDTASLSMPGVDSIPGWVVQPEFVRFVQGIALSPGFHRGDPDPNPRQTRIATGVEKRSLYWLDFGPDGPGYSELEKYSIASPWRQNKAENDLLDFLSTAKYGAFSFKNIPGLTIIPGLFPPIVQQTLLECLFHRELSRPENKTNLHLHYNISYPQQHDTFFSTTGASTSFTPKNLNENKALSNATVLEKSLRWITLGGQYDWTKKEYPKETPPEFPDDIARLVGSIFTDMKPEAAIVNLYSAKDKLSLHRDVSEEADRGLESFIIKLFDLILETSFIWLRNLDLLGMESHKFSQTLVQNIFEIGRGPHIQSGEGG</sequence>
<dbReference type="PANTHER" id="PTHR16557:SF2">
    <property type="entry name" value="NUCLEIC ACID DIOXYGENASE ALKBH1"/>
    <property type="match status" value="1"/>
</dbReference>